<proteinExistence type="predicted"/>
<sequence length="1307" mass="140136">MPFVGAALTAISGFVAGFAATQLGTFLTTNIFGRLLTSVALSALKAALVGKPKSRQAGIRTQQTQTGGITPASFVLGKYATEGQFVCPPMSHGYAGKTPNAYLTYVIELGDIPGQELAGVILDGERVELGEDAHADYGRPILGRFTNHAWIKYYNGSQTAADPMLLAKYGDFPDRPWTAAKIGTGLCYAILTFRFNREIFSNFPKVRFEVVGIPLYDPRKDSSVGGAGNHRWADRSTWEPSENVAVQVYNILCGIDLGGGNIWGGAAEVEDLPLSNWWAAMNEADYAVPLNAGGTEPQWRASYEIFVDDEPASVIEDMLRGCAGRMVENGGVWKIRLGGPGLPLYYFTDADVIISEPEENIPFDASREAFNAVQAVYPEPQSLWEPKDAPALLNATYEQEDGGQRRVADLKLTATPYPLQVQRVLRAYLQDDRRFRQHVLNLPSDASMLEPLDVAAWSSQANGYITKSWEINSQVDPLTSGTTQFRLREVDLTDHAWSPEFEQPLSFANFNTTSLPEQPVEGFAVTGVAVLDADGNERLPALKIEWLGDGQDDVRGIRWEVRLAVTEALVIRGSTDDVASGEQLVQEGTLANTHYQVRGRWIVDRPTSWTDWYSALTPDTRLGEADLSDPIVNKIDAAFDRHDQALDTLTSGTVFQLLNEVRIEDAILAVQTVNNAALSLIDMERSEEAFAQITTEKDTRVSADEALASQIITVIANVDENAAAIVTEQTARADADSALAANIVSLAAAVDDNTAAIVTEQSVRANGDTVVANSVAGLSATVTANQSTTNAAILAEQTARADADTALASEATALGVRLSGAELAVRSGNLIPNGRLETGDFTSWSGVSGTFTVVAKGGSAPRNAAPTPYMVQVATVPSGTPAQGATLVENVPVAPDDTFNLSFDATTVSSVLRNDVTIAFDFFDASGDPASTVLRIAEVRATSWARYTQRPKDAGGDDLYDYTFKGEWAQPADYAAGDAVVHEGRGYFCILDHTSAPGNVPPSLAQWELMPRVLFPVVAPSGAVTAAVRLEQAYDEGLANILMTNIRMDRVTMSVQDVAAQISKVDATKVDGDGAVAAIEQVISATYGDLEAMASATAFAEATADGIAGGFVWRVNGENLLELVSVEDGVGAGPVSTYLIASDYVRITGTAQIENAIITGAKIGNGEVDSLQIAGNSATFGSFAETVTPLTGDGTMDFVFVEYLTIPAGETADIYISVSLEHGYIAGAKDWSFELNRAFTPASPAFRALRQRADMEAPNDYPTITYMETITNGTGSDSNYQVTFQWKGEDSGIEMTRANMSLLGRIR</sequence>
<dbReference type="InterPro" id="IPR036573">
    <property type="entry name" value="CBM_sf_5/12"/>
</dbReference>
<dbReference type="SUPFAM" id="SSF51055">
    <property type="entry name" value="Carbohydrate binding domain"/>
    <property type="match status" value="1"/>
</dbReference>
<dbReference type="PANTHER" id="PTHR36251">
    <property type="entry name" value="FELS-1 PROPHAGE HOST SPECIFICITY PROTEIN-RELATED"/>
    <property type="match status" value="1"/>
</dbReference>
<dbReference type="EMBL" id="JAFBWN010000034">
    <property type="protein sequence ID" value="MBM2357360.1"/>
    <property type="molecule type" value="Genomic_DNA"/>
</dbReference>
<dbReference type="GO" id="GO:0004553">
    <property type="term" value="F:hydrolase activity, hydrolyzing O-glycosyl compounds"/>
    <property type="evidence" value="ECO:0007669"/>
    <property type="project" value="InterPro"/>
</dbReference>
<dbReference type="GO" id="GO:0005576">
    <property type="term" value="C:extracellular region"/>
    <property type="evidence" value="ECO:0007669"/>
    <property type="project" value="InterPro"/>
</dbReference>
<dbReference type="PANTHER" id="PTHR36251:SF2">
    <property type="entry name" value="GIFSY-2 PROPHAGE HOST SPECIFICITY PROTEIN J, PHAGE LAMBDA"/>
    <property type="match status" value="1"/>
</dbReference>
<dbReference type="InterPro" id="IPR053171">
    <property type="entry name" value="Viral_Tip_Attach_Protein"/>
</dbReference>
<gene>
    <name evidence="1" type="ORF">JQX14_22680</name>
</gene>
<evidence type="ECO:0008006" key="3">
    <source>
        <dbReference type="Google" id="ProtNLM"/>
    </source>
</evidence>
<evidence type="ECO:0000313" key="2">
    <source>
        <dbReference type="Proteomes" id="UP000809337"/>
    </source>
</evidence>
<dbReference type="GO" id="GO:0005975">
    <property type="term" value="P:carbohydrate metabolic process"/>
    <property type="evidence" value="ECO:0007669"/>
    <property type="project" value="InterPro"/>
</dbReference>
<evidence type="ECO:0000313" key="1">
    <source>
        <dbReference type="EMBL" id="MBM2357360.1"/>
    </source>
</evidence>
<protein>
    <recommendedName>
        <fullName evidence="3">Tip attachment protein J domain-containing protein</fullName>
    </recommendedName>
</protein>
<reference evidence="1" key="1">
    <citation type="submission" date="2021-01" db="EMBL/GenBank/DDBJ databases">
        <title>Diatom-associated Roseobacters Show Island Model of Population Structure.</title>
        <authorList>
            <person name="Qu L."/>
            <person name="Feng X."/>
            <person name="Chen Y."/>
            <person name="Li L."/>
            <person name="Wang X."/>
            <person name="Hu Z."/>
            <person name="Wang H."/>
            <person name="Luo H."/>
        </authorList>
    </citation>
    <scope>NUCLEOTIDE SEQUENCE</scope>
    <source>
        <strain evidence="1">SM26-45</strain>
    </source>
</reference>
<accession>A0A9Q2RXQ1</accession>
<dbReference type="Gene3D" id="2.10.10.20">
    <property type="entry name" value="Carbohydrate-binding module superfamily 5/12"/>
    <property type="match status" value="1"/>
</dbReference>
<dbReference type="GO" id="GO:0030246">
    <property type="term" value="F:carbohydrate binding"/>
    <property type="evidence" value="ECO:0007669"/>
    <property type="project" value="InterPro"/>
</dbReference>
<dbReference type="RefSeq" id="WP_231036123.1">
    <property type="nucleotide sequence ID" value="NZ_JAJNGX010000034.1"/>
</dbReference>
<comment type="caution">
    <text evidence="1">The sequence shown here is derived from an EMBL/GenBank/DDBJ whole genome shotgun (WGS) entry which is preliminary data.</text>
</comment>
<organism evidence="1 2">
    <name type="scientific">Pseudosulfitobacter pseudonitzschiae</name>
    <dbReference type="NCBI Taxonomy" id="1402135"/>
    <lineage>
        <taxon>Bacteria</taxon>
        <taxon>Pseudomonadati</taxon>
        <taxon>Pseudomonadota</taxon>
        <taxon>Alphaproteobacteria</taxon>
        <taxon>Rhodobacterales</taxon>
        <taxon>Roseobacteraceae</taxon>
        <taxon>Pseudosulfitobacter</taxon>
    </lineage>
</organism>
<name>A0A9Q2RXQ1_9RHOB</name>
<dbReference type="Proteomes" id="UP000809337">
    <property type="component" value="Unassembled WGS sequence"/>
</dbReference>